<feature type="short sequence motif" description="GXSXG" evidence="4">
    <location>
        <begin position="37"/>
        <end position="41"/>
    </location>
</feature>
<dbReference type="InterPro" id="IPR002641">
    <property type="entry name" value="PNPLA_dom"/>
</dbReference>
<keyword evidence="3 4" id="KW-0443">Lipid metabolism</keyword>
<accession>A0A9J6RB83</accession>
<dbReference type="InterPro" id="IPR037483">
    <property type="entry name" value="YjjU-like"/>
</dbReference>
<feature type="active site" description="Proton acceptor" evidence="4">
    <location>
        <position position="160"/>
    </location>
</feature>
<dbReference type="RefSeq" id="WP_268779563.1">
    <property type="nucleotide sequence ID" value="NZ_JAPRAT010000009.1"/>
</dbReference>
<reference evidence="6" key="1">
    <citation type="submission" date="2022-11" db="EMBL/GenBank/DDBJ databases">
        <title>WGS of Natronobacillus azotifigens 24KS-1, an anaerobic diazotrophic haloalkaliphile from soda-rich habitats.</title>
        <authorList>
            <person name="Sorokin D.Y."/>
            <person name="Merkel A.Y."/>
        </authorList>
    </citation>
    <scope>NUCLEOTIDE SEQUENCE</scope>
    <source>
        <strain evidence="6">24KS-1</strain>
    </source>
</reference>
<evidence type="ECO:0000256" key="1">
    <source>
        <dbReference type="ARBA" id="ARBA00022801"/>
    </source>
</evidence>
<evidence type="ECO:0000256" key="2">
    <source>
        <dbReference type="ARBA" id="ARBA00022963"/>
    </source>
</evidence>
<dbReference type="PANTHER" id="PTHR14226:SF25">
    <property type="entry name" value="PHOSPHOESTERASE"/>
    <property type="match status" value="1"/>
</dbReference>
<dbReference type="Gene3D" id="3.40.1090.10">
    <property type="entry name" value="Cytosolic phospholipase A2 catalytic domain"/>
    <property type="match status" value="2"/>
</dbReference>
<evidence type="ECO:0000259" key="5">
    <source>
        <dbReference type="PROSITE" id="PS51635"/>
    </source>
</evidence>
<evidence type="ECO:0000256" key="4">
    <source>
        <dbReference type="PROSITE-ProRule" id="PRU01161"/>
    </source>
</evidence>
<keyword evidence="1 4" id="KW-0378">Hydrolase</keyword>
<organism evidence="6 7">
    <name type="scientific">Natronobacillus azotifigens</name>
    <dbReference type="NCBI Taxonomy" id="472978"/>
    <lineage>
        <taxon>Bacteria</taxon>
        <taxon>Bacillati</taxon>
        <taxon>Bacillota</taxon>
        <taxon>Bacilli</taxon>
        <taxon>Bacillales</taxon>
        <taxon>Bacillaceae</taxon>
        <taxon>Natronobacillus</taxon>
    </lineage>
</organism>
<protein>
    <submittedName>
        <fullName evidence="6">Patatin family protein</fullName>
    </submittedName>
</protein>
<dbReference type="PROSITE" id="PS51635">
    <property type="entry name" value="PNPLA"/>
    <property type="match status" value="1"/>
</dbReference>
<feature type="active site" description="Nucleophile" evidence="4">
    <location>
        <position position="39"/>
    </location>
</feature>
<proteinExistence type="predicted"/>
<feature type="short sequence motif" description="DGA/G" evidence="4">
    <location>
        <begin position="160"/>
        <end position="162"/>
    </location>
</feature>
<comment type="caution">
    <text evidence="6">The sequence shown here is derived from an EMBL/GenBank/DDBJ whole genome shotgun (WGS) entry which is preliminary data.</text>
</comment>
<dbReference type="InterPro" id="IPR016035">
    <property type="entry name" value="Acyl_Trfase/lysoPLipase"/>
</dbReference>
<evidence type="ECO:0000313" key="6">
    <source>
        <dbReference type="EMBL" id="MCZ0702791.1"/>
    </source>
</evidence>
<sequence>MEKVGLVLEGGGMRGVYTSGVLDYFMEQDLYFPYIIGVSAGACNALSYLSRQVGRSREVNVNYASDKRYINYRNLLKGKGIFNMDFLFNDIPNRLVPFDYEAFHAAQERLVIPTTDCQTGQAHYFEKEDRSEKVISAVKASSSLPLVGKMVELDGKELLDGGIADPIPIKKSVEDGNEKHVIILTRPKGYQKKPFRAKVTANLVYSNHKNLVSALDKRHEIYNQSLQYIEELEAAGKAYVIRPQENEVVKRTEKDPEKLQELYLRGYNAAISHADSLKRWLYKNAAKDTQAKVETIY</sequence>
<dbReference type="GO" id="GO:0016042">
    <property type="term" value="P:lipid catabolic process"/>
    <property type="evidence" value="ECO:0007669"/>
    <property type="project" value="UniProtKB-UniRule"/>
</dbReference>
<evidence type="ECO:0000256" key="3">
    <source>
        <dbReference type="ARBA" id="ARBA00023098"/>
    </source>
</evidence>
<dbReference type="SUPFAM" id="SSF52151">
    <property type="entry name" value="FabD/lysophospholipase-like"/>
    <property type="match status" value="1"/>
</dbReference>
<gene>
    <name evidence="6" type="ORF">OWO01_06170</name>
</gene>
<feature type="domain" description="PNPLA" evidence="5">
    <location>
        <begin position="6"/>
        <end position="173"/>
    </location>
</feature>
<feature type="short sequence motif" description="GXGXXG" evidence="4">
    <location>
        <begin position="10"/>
        <end position="15"/>
    </location>
</feature>
<keyword evidence="2 4" id="KW-0442">Lipid degradation</keyword>
<dbReference type="InterPro" id="IPR045943">
    <property type="entry name" value="DUF6363"/>
</dbReference>
<dbReference type="InterPro" id="IPR050301">
    <property type="entry name" value="NTE"/>
</dbReference>
<keyword evidence="7" id="KW-1185">Reference proteome</keyword>
<dbReference type="Proteomes" id="UP001084197">
    <property type="component" value="Unassembled WGS sequence"/>
</dbReference>
<dbReference type="AlphaFoldDB" id="A0A9J6RB83"/>
<dbReference type="PANTHER" id="PTHR14226">
    <property type="entry name" value="NEUROPATHY TARGET ESTERASE/SWISS CHEESE D.MELANOGASTER"/>
    <property type="match status" value="1"/>
</dbReference>
<evidence type="ECO:0000313" key="7">
    <source>
        <dbReference type="Proteomes" id="UP001084197"/>
    </source>
</evidence>
<dbReference type="EMBL" id="JAPRAT010000009">
    <property type="protein sequence ID" value="MCZ0702791.1"/>
    <property type="molecule type" value="Genomic_DNA"/>
</dbReference>
<dbReference type="GO" id="GO:0016787">
    <property type="term" value="F:hydrolase activity"/>
    <property type="evidence" value="ECO:0007669"/>
    <property type="project" value="UniProtKB-UniRule"/>
</dbReference>
<name>A0A9J6RB83_9BACI</name>
<dbReference type="Pfam" id="PF01734">
    <property type="entry name" value="Patatin"/>
    <property type="match status" value="1"/>
</dbReference>
<dbReference type="CDD" id="cd07208">
    <property type="entry name" value="Pat_hypo_Ecoli_yjju_like"/>
    <property type="match status" value="1"/>
</dbReference>
<dbReference type="Pfam" id="PF19890">
    <property type="entry name" value="DUF6363"/>
    <property type="match status" value="1"/>
</dbReference>